<dbReference type="GeneID" id="61276739"/>
<dbReference type="EMBL" id="JAQMRD010000017">
    <property type="protein sequence ID" value="MDB9223950.1"/>
    <property type="molecule type" value="Genomic_DNA"/>
</dbReference>
<evidence type="ECO:0000313" key="2">
    <source>
        <dbReference type="Proteomes" id="UP001212263"/>
    </source>
</evidence>
<dbReference type="RefSeq" id="WP_013613651.1">
    <property type="nucleotide sequence ID" value="NZ_BAABYK010000001.1"/>
</dbReference>
<evidence type="ECO:0000313" key="1">
    <source>
        <dbReference type="EMBL" id="MDB9223950.1"/>
    </source>
</evidence>
<accession>A0AAW6FKE5</accession>
<comment type="caution">
    <text evidence="1">The sequence shown here is derived from an EMBL/GenBank/DDBJ whole genome shotgun (WGS) entry which is preliminary data.</text>
</comment>
<dbReference type="Pfam" id="PF05973">
    <property type="entry name" value="Gp49"/>
    <property type="match status" value="1"/>
</dbReference>
<dbReference type="Proteomes" id="UP001212263">
    <property type="component" value="Unassembled WGS sequence"/>
</dbReference>
<name>A0AAW6FKE5_9BACT</name>
<organism evidence="1 2">
    <name type="scientific">Odoribacter splanchnicus</name>
    <dbReference type="NCBI Taxonomy" id="28118"/>
    <lineage>
        <taxon>Bacteria</taxon>
        <taxon>Pseudomonadati</taxon>
        <taxon>Bacteroidota</taxon>
        <taxon>Bacteroidia</taxon>
        <taxon>Bacteroidales</taxon>
        <taxon>Odoribacteraceae</taxon>
        <taxon>Odoribacter</taxon>
    </lineage>
</organism>
<proteinExistence type="predicted"/>
<dbReference type="AlphaFoldDB" id="A0AAW6FKE5"/>
<reference evidence="1" key="1">
    <citation type="submission" date="2023-01" db="EMBL/GenBank/DDBJ databases">
        <title>Human gut microbiome strain richness.</title>
        <authorList>
            <person name="Chen-Liaw A."/>
        </authorList>
    </citation>
    <scope>NUCLEOTIDE SEQUENCE</scope>
    <source>
        <strain evidence="1">RTP21484st1_B7_RTP21484_190118</strain>
    </source>
</reference>
<protein>
    <submittedName>
        <fullName evidence="1">Type II toxin-antitoxin system RelE/ParE family toxin</fullName>
    </submittedName>
</protein>
<dbReference type="InterPro" id="IPR009241">
    <property type="entry name" value="HigB-like"/>
</dbReference>
<sequence length="116" mass="13712">MEGKVIQVILSSEAENFVRLQSLKTQQKIAYNIRKLECGVMDKELFKKLENSEIWELRTLFNGICYRLFAFWDTDKRTLVVATHGIIKKTSKIPKKEIEKAESIRKEYFNNKKIKL</sequence>
<gene>
    <name evidence="1" type="ORF">PN645_13155</name>
</gene>